<accession>A0ACB5TDD4</accession>
<dbReference type="Proteomes" id="UP001165064">
    <property type="component" value="Unassembled WGS sequence"/>
</dbReference>
<comment type="caution">
    <text evidence="1">The sequence shown here is derived from an EMBL/GenBank/DDBJ whole genome shotgun (WGS) entry which is preliminary data.</text>
</comment>
<name>A0ACB5TDD4_AMBMO</name>
<gene>
    <name evidence="1" type="ORF">Amon02_000782600</name>
</gene>
<sequence>MNVKKANKSNTTNANTPSNTTSNNNTYDNRPHPSGSNHTINTTTNINTSTPTNHIKTKSNHEQFFKTYASCISLITLIAPILFLNVYSITLETNPKYVFEFCGGLFAICMISTYFLKL</sequence>
<dbReference type="EMBL" id="BSXS01006703">
    <property type="protein sequence ID" value="GME85973.1"/>
    <property type="molecule type" value="Genomic_DNA"/>
</dbReference>
<reference evidence="1" key="1">
    <citation type="submission" date="2023-04" db="EMBL/GenBank/DDBJ databases">
        <title>Ambrosiozyma monospora NBRC 10751.</title>
        <authorList>
            <person name="Ichikawa N."/>
            <person name="Sato H."/>
            <person name="Tonouchi N."/>
        </authorList>
    </citation>
    <scope>NUCLEOTIDE SEQUENCE</scope>
    <source>
        <strain evidence="1">NBRC 10751</strain>
    </source>
</reference>
<protein>
    <submittedName>
        <fullName evidence="1">Unnamed protein product</fullName>
    </submittedName>
</protein>
<evidence type="ECO:0000313" key="2">
    <source>
        <dbReference type="Proteomes" id="UP001165064"/>
    </source>
</evidence>
<organism evidence="1 2">
    <name type="scientific">Ambrosiozyma monospora</name>
    <name type="common">Yeast</name>
    <name type="synonym">Endomycopsis monosporus</name>
    <dbReference type="NCBI Taxonomy" id="43982"/>
    <lineage>
        <taxon>Eukaryota</taxon>
        <taxon>Fungi</taxon>
        <taxon>Dikarya</taxon>
        <taxon>Ascomycota</taxon>
        <taxon>Saccharomycotina</taxon>
        <taxon>Pichiomycetes</taxon>
        <taxon>Pichiales</taxon>
        <taxon>Pichiaceae</taxon>
        <taxon>Ambrosiozyma</taxon>
    </lineage>
</organism>
<evidence type="ECO:0000313" key="1">
    <source>
        <dbReference type="EMBL" id="GME85973.1"/>
    </source>
</evidence>
<keyword evidence="2" id="KW-1185">Reference proteome</keyword>
<proteinExistence type="predicted"/>